<keyword evidence="3" id="KW-1185">Reference proteome</keyword>
<accession>A0A9P6GN89</accession>
<feature type="compositionally biased region" description="Low complexity" evidence="1">
    <location>
        <begin position="65"/>
        <end position="76"/>
    </location>
</feature>
<feature type="compositionally biased region" description="Basic and acidic residues" evidence="1">
    <location>
        <begin position="88"/>
        <end position="103"/>
    </location>
</feature>
<dbReference type="AlphaFoldDB" id="A0A9P6GN89"/>
<name>A0A9P6GN89_9PLEO</name>
<evidence type="ECO:0000256" key="1">
    <source>
        <dbReference type="SAM" id="MobiDB-lite"/>
    </source>
</evidence>
<organism evidence="2 3">
    <name type="scientific">Paraphaeosphaeria minitans</name>
    <dbReference type="NCBI Taxonomy" id="565426"/>
    <lineage>
        <taxon>Eukaryota</taxon>
        <taxon>Fungi</taxon>
        <taxon>Dikarya</taxon>
        <taxon>Ascomycota</taxon>
        <taxon>Pezizomycotina</taxon>
        <taxon>Dothideomycetes</taxon>
        <taxon>Pleosporomycetidae</taxon>
        <taxon>Pleosporales</taxon>
        <taxon>Massarineae</taxon>
        <taxon>Didymosphaeriaceae</taxon>
        <taxon>Paraphaeosphaeria</taxon>
    </lineage>
</organism>
<feature type="region of interest" description="Disordered" evidence="1">
    <location>
        <begin position="1"/>
        <end position="121"/>
    </location>
</feature>
<sequence>MKDHYDYAVDPHDLTKRLNRIPKSHSTPNDGNHVARLPRHPGRAEGTTSSSPTASLSRLPTFRKSATMSTTSSASTQFSGMRAFPSAHESKAIAEVRRGDFSKPRAGGASRRYSGGSEGAKSVPEFQYYGRHANEWLFNGWSFSESVKKGWGKVFKGREE</sequence>
<gene>
    <name evidence="2" type="ORF">PMIN01_03781</name>
</gene>
<feature type="compositionally biased region" description="Low complexity" evidence="1">
    <location>
        <begin position="105"/>
        <end position="115"/>
    </location>
</feature>
<evidence type="ECO:0000313" key="3">
    <source>
        <dbReference type="Proteomes" id="UP000756921"/>
    </source>
</evidence>
<dbReference type="OrthoDB" id="5089392at2759"/>
<feature type="compositionally biased region" description="Polar residues" evidence="1">
    <location>
        <begin position="46"/>
        <end position="58"/>
    </location>
</feature>
<dbReference type="Proteomes" id="UP000756921">
    <property type="component" value="Unassembled WGS sequence"/>
</dbReference>
<dbReference type="EMBL" id="WJXW01000003">
    <property type="protein sequence ID" value="KAF9738498.1"/>
    <property type="molecule type" value="Genomic_DNA"/>
</dbReference>
<reference evidence="2" key="1">
    <citation type="journal article" date="2020" name="Mol. Plant Microbe Interact.">
        <title>Genome Sequence of the Biocontrol Agent Coniothyrium minitans strain Conio (IMI 134523).</title>
        <authorList>
            <person name="Patel D."/>
            <person name="Shittu T.A."/>
            <person name="Baroncelli R."/>
            <person name="Muthumeenakshi S."/>
            <person name="Osborne T.H."/>
            <person name="Janganan T.K."/>
            <person name="Sreenivasaprasad S."/>
        </authorList>
    </citation>
    <scope>NUCLEOTIDE SEQUENCE</scope>
    <source>
        <strain evidence="2">Conio</strain>
    </source>
</reference>
<protein>
    <submittedName>
        <fullName evidence="2">Uncharacterized protein</fullName>
    </submittedName>
</protein>
<proteinExistence type="predicted"/>
<feature type="compositionally biased region" description="Basic and acidic residues" evidence="1">
    <location>
        <begin position="1"/>
        <end position="16"/>
    </location>
</feature>
<evidence type="ECO:0000313" key="2">
    <source>
        <dbReference type="EMBL" id="KAF9738498.1"/>
    </source>
</evidence>
<comment type="caution">
    <text evidence="2">The sequence shown here is derived from an EMBL/GenBank/DDBJ whole genome shotgun (WGS) entry which is preliminary data.</text>
</comment>